<evidence type="ECO:0000256" key="3">
    <source>
        <dbReference type="SAM" id="Phobius"/>
    </source>
</evidence>
<dbReference type="InterPro" id="IPR003737">
    <property type="entry name" value="GlcNAc_PI_deacetylase-related"/>
</dbReference>
<reference evidence="5" key="1">
    <citation type="submission" date="2019-09" db="EMBL/GenBank/DDBJ databases">
        <title>Mumia zhuanghuii sp. nov. isolated from the intestinal contents of plateau pika (Ochotona curzoniae) in the Qinghai-Tibet plateau of China.</title>
        <authorList>
            <person name="Tian Z."/>
        </authorList>
    </citation>
    <scope>NUCLEOTIDE SEQUENCE [LARGE SCALE GENOMIC DNA]</scope>
    <source>
        <strain evidence="5">L-033</strain>
    </source>
</reference>
<dbReference type="EMBL" id="VYUY01000003">
    <property type="protein sequence ID" value="KAA9135767.1"/>
    <property type="molecule type" value="Genomic_DNA"/>
</dbReference>
<keyword evidence="3" id="KW-0812">Transmembrane</keyword>
<dbReference type="PANTHER" id="PTHR12993:SF23">
    <property type="entry name" value="N-ACETYLGLUCOSAMINYLPHOSPHATIDYLINOSITOL DEACETYLASE"/>
    <property type="match status" value="1"/>
</dbReference>
<keyword evidence="5" id="KW-1185">Reference proteome</keyword>
<feature type="region of interest" description="Disordered" evidence="2">
    <location>
        <begin position="55"/>
        <end position="88"/>
    </location>
</feature>
<accession>A0A5N0TNJ3</accession>
<evidence type="ECO:0008006" key="6">
    <source>
        <dbReference type="Google" id="ProtNLM"/>
    </source>
</evidence>
<dbReference type="InterPro" id="IPR024078">
    <property type="entry name" value="LmbE-like_dom_sf"/>
</dbReference>
<comment type="caution">
    <text evidence="4">The sequence shown here is derived from an EMBL/GenBank/DDBJ whole genome shotgun (WGS) entry which is preliminary data.</text>
</comment>
<organism evidence="4 5">
    <name type="scientific">Microbacterium caowuchunii</name>
    <dbReference type="NCBI Taxonomy" id="2614638"/>
    <lineage>
        <taxon>Bacteria</taxon>
        <taxon>Bacillati</taxon>
        <taxon>Actinomycetota</taxon>
        <taxon>Actinomycetes</taxon>
        <taxon>Micrococcales</taxon>
        <taxon>Microbacteriaceae</taxon>
        <taxon>Microbacterium</taxon>
    </lineage>
</organism>
<sequence>MGSHLRARPARHNRRRRQAVITTVIAVLVVAASGTAAVAFMPGLPKSLPPAAITPSPAPVAEPAEQPDVPVEEPAIPQEPALPPAPVSPAALACTTSSLMSVWAHQDDDLIFANPDISAAIAGGECVRTLYLTAGDAGKGAGYSTSRELGILRSYNVMRGAQSFWDEHTVTLLSGAELTMFTPQGSTDTAVAFLRLPDGGLSGGGFPATGHTSMPMLLNGSIATIAPIDGGPPVSTEGLGHTISELLSAWAPSRLFTHTPGASTLSHGDHPDHAATGTLTRQAWQAVGYPVDAVRYFVGYPSEQMPVNVSGDVLTHKVDVYRTYAKEDVVIACADNAACLSRRGFGAWLQRSYAKTDAELGIG</sequence>
<dbReference type="RefSeq" id="WP_150891621.1">
    <property type="nucleotide sequence ID" value="NZ_VYUY01000003.1"/>
</dbReference>
<evidence type="ECO:0000256" key="2">
    <source>
        <dbReference type="SAM" id="MobiDB-lite"/>
    </source>
</evidence>
<evidence type="ECO:0000256" key="1">
    <source>
        <dbReference type="ARBA" id="ARBA00022833"/>
    </source>
</evidence>
<dbReference type="SUPFAM" id="SSF102588">
    <property type="entry name" value="LmbE-like"/>
    <property type="match status" value="1"/>
</dbReference>
<evidence type="ECO:0000313" key="5">
    <source>
        <dbReference type="Proteomes" id="UP000326838"/>
    </source>
</evidence>
<evidence type="ECO:0000313" key="4">
    <source>
        <dbReference type="EMBL" id="KAA9135767.1"/>
    </source>
</evidence>
<dbReference type="Proteomes" id="UP000326838">
    <property type="component" value="Unassembled WGS sequence"/>
</dbReference>
<dbReference type="PANTHER" id="PTHR12993">
    <property type="entry name" value="N-ACETYLGLUCOSAMINYL-PHOSPHATIDYLINOSITOL DE-N-ACETYLASE-RELATED"/>
    <property type="match status" value="1"/>
</dbReference>
<dbReference type="Pfam" id="PF02585">
    <property type="entry name" value="PIG-L"/>
    <property type="match status" value="1"/>
</dbReference>
<keyword evidence="3" id="KW-0472">Membrane</keyword>
<dbReference type="GO" id="GO:0000225">
    <property type="term" value="F:N-acetylglucosaminylphosphatidylinositol deacetylase activity"/>
    <property type="evidence" value="ECO:0007669"/>
    <property type="project" value="TreeGrafter"/>
</dbReference>
<dbReference type="GO" id="GO:0016137">
    <property type="term" value="P:glycoside metabolic process"/>
    <property type="evidence" value="ECO:0007669"/>
    <property type="project" value="UniProtKB-ARBA"/>
</dbReference>
<name>A0A5N0TNJ3_9MICO</name>
<proteinExistence type="predicted"/>
<protein>
    <recommendedName>
        <fullName evidence="6">GlcNAc-PI de-N-acetylase</fullName>
    </recommendedName>
</protein>
<feature type="transmembrane region" description="Helical" evidence="3">
    <location>
        <begin position="20"/>
        <end position="41"/>
    </location>
</feature>
<dbReference type="Gene3D" id="3.40.50.10320">
    <property type="entry name" value="LmbE-like"/>
    <property type="match status" value="1"/>
</dbReference>
<keyword evidence="1" id="KW-0862">Zinc</keyword>
<dbReference type="AlphaFoldDB" id="A0A5N0TNJ3"/>
<keyword evidence="3" id="KW-1133">Transmembrane helix</keyword>
<gene>
    <name evidence="4" type="ORF">F6B40_00830</name>
</gene>